<evidence type="ECO:0000313" key="2">
    <source>
        <dbReference type="EMBL" id="TGZ79972.1"/>
    </source>
</evidence>
<evidence type="ECO:0000313" key="3">
    <source>
        <dbReference type="Proteomes" id="UP000298138"/>
    </source>
</evidence>
<dbReference type="Proteomes" id="UP000298138">
    <property type="component" value="Unassembled WGS sequence"/>
</dbReference>
<reference evidence="2 3" key="1">
    <citation type="submission" date="2019-04" db="EMBL/GenBank/DDBJ databases">
        <title>Comparative genomics and transcriptomics to analyze fruiting body development in filamentous ascomycetes.</title>
        <authorList>
            <consortium name="DOE Joint Genome Institute"/>
            <person name="Lutkenhaus R."/>
            <person name="Traeger S."/>
            <person name="Breuer J."/>
            <person name="Kuo A."/>
            <person name="Lipzen A."/>
            <person name="Pangilinan J."/>
            <person name="Dilworth D."/>
            <person name="Sandor L."/>
            <person name="Poggeler S."/>
            <person name="Barry K."/>
            <person name="Grigoriev I.V."/>
            <person name="Nowrousian M."/>
        </authorList>
    </citation>
    <scope>NUCLEOTIDE SEQUENCE [LARGE SCALE GENOMIC DNA]</scope>
    <source>
        <strain evidence="2 3">CBS 389.68</strain>
    </source>
</reference>
<evidence type="ECO:0000256" key="1">
    <source>
        <dbReference type="SAM" id="SignalP"/>
    </source>
</evidence>
<organism evidence="2 3">
    <name type="scientific">Ascodesmis nigricans</name>
    <dbReference type="NCBI Taxonomy" id="341454"/>
    <lineage>
        <taxon>Eukaryota</taxon>
        <taxon>Fungi</taxon>
        <taxon>Dikarya</taxon>
        <taxon>Ascomycota</taxon>
        <taxon>Pezizomycotina</taxon>
        <taxon>Pezizomycetes</taxon>
        <taxon>Pezizales</taxon>
        <taxon>Ascodesmidaceae</taxon>
        <taxon>Ascodesmis</taxon>
    </lineage>
</organism>
<protein>
    <submittedName>
        <fullName evidence="2">Uncharacterized protein</fullName>
    </submittedName>
</protein>
<dbReference type="AlphaFoldDB" id="A0A4S2MTV8"/>
<proteinExistence type="predicted"/>
<gene>
    <name evidence="2" type="ORF">EX30DRAFT_341823</name>
</gene>
<sequence>MFKFIAALLALTTLTAAVSTPEETSCIQTTACPDGFMINDPCGTAYFQDPCWDYQGSQADGESGGSGGVNGEWMKLTSKESGVRYSATIR</sequence>
<feature type="signal peptide" evidence="1">
    <location>
        <begin position="1"/>
        <end position="17"/>
    </location>
</feature>
<dbReference type="EMBL" id="ML220127">
    <property type="protein sequence ID" value="TGZ79972.1"/>
    <property type="molecule type" value="Genomic_DNA"/>
</dbReference>
<keyword evidence="1" id="KW-0732">Signal</keyword>
<feature type="chain" id="PRO_5020596063" evidence="1">
    <location>
        <begin position="18"/>
        <end position="90"/>
    </location>
</feature>
<accession>A0A4S2MTV8</accession>
<keyword evidence="3" id="KW-1185">Reference proteome</keyword>
<dbReference type="InParanoid" id="A0A4S2MTV8"/>
<name>A0A4S2MTV8_9PEZI</name>